<dbReference type="InterPro" id="IPR052783">
    <property type="entry name" value="Metabolic/Drug-Res_Regulator"/>
</dbReference>
<dbReference type="CDD" id="cd00067">
    <property type="entry name" value="GAL4"/>
    <property type="match status" value="1"/>
</dbReference>
<feature type="compositionally biased region" description="Polar residues" evidence="1">
    <location>
        <begin position="228"/>
        <end position="246"/>
    </location>
</feature>
<proteinExistence type="predicted"/>
<dbReference type="AlphaFoldDB" id="G3ARP1"/>
<dbReference type="OMA" id="ANGHIHK"/>
<keyword evidence="4" id="KW-1185">Reference proteome</keyword>
<protein>
    <recommendedName>
        <fullName evidence="2">Zn(2)-C6 fungal-type domain-containing protein</fullName>
    </recommendedName>
</protein>
<dbReference type="EMBL" id="GL996503">
    <property type="protein sequence ID" value="EGW31794.1"/>
    <property type="molecule type" value="Genomic_DNA"/>
</dbReference>
<sequence>MHPQEDAHIKKKRVGKACDSCRIKKTKCDGKKPCNRCILDNKICVFTEKKKLKEKNHPSGYIELLETRLDILTKSFEKLIELSQPHLQFIQDIMEEKKRQMSEVDDISSMEDDDYEGEGQGEDVVPINKVVSYLIQQKGLLRNIPMEWEEGAMIAANFNSSNMYKSAKLFAEHKARGSPSVNPNSPMVSPRMNATNPRVKRERHSTGEVSNHSFHLPVVDNSNLLNSTQQQESGSDFDSDSNTMPFMSSAPFRETQSPVNEFQQVHYRTASLFSNEAPILTKTASLSSLTNTYDGHSIASPPAAAAILSTSPIASPVYLNKPSPVPMTQRRRTYSNNGGVHKPQHQHHLYKSVDYSKRDSGSSTTSSMIATPNQTTTLFTPTDESGLNTFIEDKMFLNPQPVIIPSPPEMTFAPYQSFDLVVNEGNFDTFMSNDHQYPGRY</sequence>
<dbReference type="GeneID" id="18874301"/>
<feature type="region of interest" description="Disordered" evidence="1">
    <location>
        <begin position="175"/>
        <end position="210"/>
    </location>
</feature>
<organism evidence="4">
    <name type="scientific">Spathaspora passalidarum (strain NRRL Y-27907 / 11-Y1)</name>
    <dbReference type="NCBI Taxonomy" id="619300"/>
    <lineage>
        <taxon>Eukaryota</taxon>
        <taxon>Fungi</taxon>
        <taxon>Dikarya</taxon>
        <taxon>Ascomycota</taxon>
        <taxon>Saccharomycotina</taxon>
        <taxon>Pichiomycetes</taxon>
        <taxon>Debaryomycetaceae</taxon>
        <taxon>Spathaspora</taxon>
    </lineage>
</organism>
<feature type="domain" description="Zn(2)-C6 fungal-type" evidence="2">
    <location>
        <begin position="17"/>
        <end position="46"/>
    </location>
</feature>
<reference evidence="3 4" key="1">
    <citation type="journal article" date="2011" name="Proc. Natl. Acad. Sci. U.S.A.">
        <title>Comparative genomics of xylose-fermenting fungi for enhanced biofuel production.</title>
        <authorList>
            <person name="Wohlbach D.J."/>
            <person name="Kuo A."/>
            <person name="Sato T.K."/>
            <person name="Potts K.M."/>
            <person name="Salamov A.A."/>
            <person name="LaButti K.M."/>
            <person name="Sun H."/>
            <person name="Clum A."/>
            <person name="Pangilinan J.L."/>
            <person name="Lindquist E.A."/>
            <person name="Lucas S."/>
            <person name="Lapidus A."/>
            <person name="Jin M."/>
            <person name="Gunawan C."/>
            <person name="Balan V."/>
            <person name="Dale B.E."/>
            <person name="Jeffries T.W."/>
            <person name="Zinkel R."/>
            <person name="Barry K.W."/>
            <person name="Grigoriev I.V."/>
            <person name="Gasch A.P."/>
        </authorList>
    </citation>
    <scope>NUCLEOTIDE SEQUENCE [LARGE SCALE GENOMIC DNA]</scope>
    <source>
        <strain evidence="4">NRRL Y-27907 / 11-Y1</strain>
    </source>
</reference>
<name>G3ARP1_SPAPN</name>
<dbReference type="eggNOG" id="ENOG502S8N8">
    <property type="taxonomic scope" value="Eukaryota"/>
</dbReference>
<feature type="region of interest" description="Disordered" evidence="1">
    <location>
        <begin position="228"/>
        <end position="257"/>
    </location>
</feature>
<dbReference type="Gene3D" id="4.10.240.10">
    <property type="entry name" value="Zn(2)-C6 fungal-type DNA-binding domain"/>
    <property type="match status" value="1"/>
</dbReference>
<dbReference type="InParanoid" id="G3ARP1"/>
<dbReference type="PROSITE" id="PS00463">
    <property type="entry name" value="ZN2_CY6_FUNGAL_1"/>
    <property type="match status" value="1"/>
</dbReference>
<dbReference type="GO" id="GO:0000981">
    <property type="term" value="F:DNA-binding transcription factor activity, RNA polymerase II-specific"/>
    <property type="evidence" value="ECO:0007669"/>
    <property type="project" value="InterPro"/>
</dbReference>
<dbReference type="InterPro" id="IPR036864">
    <property type="entry name" value="Zn2-C6_fun-type_DNA-bd_sf"/>
</dbReference>
<dbReference type="Pfam" id="PF00172">
    <property type="entry name" value="Zn_clus"/>
    <property type="match status" value="1"/>
</dbReference>
<dbReference type="KEGG" id="spaa:SPAPADRAFT_62387"/>
<dbReference type="STRING" id="619300.G3ARP1"/>
<evidence type="ECO:0000259" key="2">
    <source>
        <dbReference type="PROSITE" id="PS50048"/>
    </source>
</evidence>
<dbReference type="PANTHER" id="PTHR47655:SF3">
    <property type="entry name" value="ZN(II)2CYS6 TRANSCRIPTION FACTOR (EUROFUNG)"/>
    <property type="match status" value="1"/>
</dbReference>
<evidence type="ECO:0000313" key="3">
    <source>
        <dbReference type="EMBL" id="EGW31794.1"/>
    </source>
</evidence>
<dbReference type="PANTHER" id="PTHR47655">
    <property type="entry name" value="QUINIC ACID UTILIZATION ACTIVATOR"/>
    <property type="match status" value="1"/>
</dbReference>
<dbReference type="HOGENOM" id="CLU_031215_0_0_1"/>
<dbReference type="SUPFAM" id="SSF57701">
    <property type="entry name" value="Zn2/Cys6 DNA-binding domain"/>
    <property type="match status" value="1"/>
</dbReference>
<dbReference type="PROSITE" id="PS50048">
    <property type="entry name" value="ZN2_CY6_FUNGAL_2"/>
    <property type="match status" value="1"/>
</dbReference>
<feature type="compositionally biased region" description="Low complexity" evidence="1">
    <location>
        <begin position="178"/>
        <end position="190"/>
    </location>
</feature>
<accession>G3ARP1</accession>
<evidence type="ECO:0000256" key="1">
    <source>
        <dbReference type="SAM" id="MobiDB-lite"/>
    </source>
</evidence>
<gene>
    <name evidence="3" type="ORF">SPAPADRAFT_62387</name>
</gene>
<evidence type="ECO:0000313" key="4">
    <source>
        <dbReference type="Proteomes" id="UP000000709"/>
    </source>
</evidence>
<dbReference type="GO" id="GO:0008270">
    <property type="term" value="F:zinc ion binding"/>
    <property type="evidence" value="ECO:0007669"/>
    <property type="project" value="InterPro"/>
</dbReference>
<dbReference type="RefSeq" id="XP_007376572.1">
    <property type="nucleotide sequence ID" value="XM_007376510.1"/>
</dbReference>
<dbReference type="InterPro" id="IPR001138">
    <property type="entry name" value="Zn2Cys6_DnaBD"/>
</dbReference>
<dbReference type="SMART" id="SM00066">
    <property type="entry name" value="GAL4"/>
    <property type="match status" value="1"/>
</dbReference>
<dbReference type="Proteomes" id="UP000000709">
    <property type="component" value="Unassembled WGS sequence"/>
</dbReference>
<dbReference type="OrthoDB" id="5600212at2759"/>